<proteinExistence type="predicted"/>
<protein>
    <submittedName>
        <fullName evidence="3">Uncharacterized membrane protein YidH (DUF202 family)</fullName>
    </submittedName>
</protein>
<dbReference type="Proteomes" id="UP000545286">
    <property type="component" value="Unassembled WGS sequence"/>
</dbReference>
<dbReference type="AlphaFoldDB" id="A0A7W4YH62"/>
<reference evidence="3 4" key="1">
    <citation type="submission" date="2020-08" db="EMBL/GenBank/DDBJ databases">
        <title>Sequencing the genomes of 1000 actinobacteria strains.</title>
        <authorList>
            <person name="Klenk H.-P."/>
        </authorList>
    </citation>
    <scope>NUCLEOTIDE SEQUENCE [LARGE SCALE GENOMIC DNA]</scope>
    <source>
        <strain evidence="3 4">DSM 20419</strain>
    </source>
</reference>
<dbReference type="RefSeq" id="WP_221186945.1">
    <property type="nucleotide sequence ID" value="NZ_JACHWJ010000004.1"/>
</dbReference>
<keyword evidence="1" id="KW-0812">Transmembrane</keyword>
<organism evidence="3 4">
    <name type="scientific">Pseudoclavibacter helvolus</name>
    <dbReference type="NCBI Taxonomy" id="255205"/>
    <lineage>
        <taxon>Bacteria</taxon>
        <taxon>Bacillati</taxon>
        <taxon>Actinomycetota</taxon>
        <taxon>Actinomycetes</taxon>
        <taxon>Micrococcales</taxon>
        <taxon>Microbacteriaceae</taxon>
        <taxon>Pseudoclavibacter</taxon>
    </lineage>
</organism>
<feature type="domain" description="DUF4190" evidence="2">
    <location>
        <begin position="31"/>
        <end position="86"/>
    </location>
</feature>
<evidence type="ECO:0000313" key="4">
    <source>
        <dbReference type="Proteomes" id="UP000545286"/>
    </source>
</evidence>
<evidence type="ECO:0000259" key="2">
    <source>
        <dbReference type="Pfam" id="PF13828"/>
    </source>
</evidence>
<dbReference type="InterPro" id="IPR025241">
    <property type="entry name" value="DUF4190"/>
</dbReference>
<keyword evidence="4" id="KW-1185">Reference proteome</keyword>
<evidence type="ECO:0000313" key="3">
    <source>
        <dbReference type="EMBL" id="MBB2958640.1"/>
    </source>
</evidence>
<sequence length="103" mass="10676">MSIHQSQQSNGQAPYGSPQVYAGAQPSMNVLAVVSLIGGIIGFNVIAVICGHIAMRQIRRTGERGLPLAIIGTILGYLALVALVVFVVLAVVGGAVGIFYGQR</sequence>
<dbReference type="Pfam" id="PF13828">
    <property type="entry name" value="DUF4190"/>
    <property type="match status" value="1"/>
</dbReference>
<name>A0A7W4YH62_9MICO</name>
<evidence type="ECO:0000256" key="1">
    <source>
        <dbReference type="SAM" id="Phobius"/>
    </source>
</evidence>
<keyword evidence="1" id="KW-1133">Transmembrane helix</keyword>
<accession>A0A7W4YH62</accession>
<dbReference type="EMBL" id="JACHWJ010000004">
    <property type="protein sequence ID" value="MBB2958640.1"/>
    <property type="molecule type" value="Genomic_DNA"/>
</dbReference>
<keyword evidence="1" id="KW-0472">Membrane</keyword>
<feature type="transmembrane region" description="Helical" evidence="1">
    <location>
        <begin position="30"/>
        <end position="55"/>
    </location>
</feature>
<comment type="caution">
    <text evidence="3">The sequence shown here is derived from an EMBL/GenBank/DDBJ whole genome shotgun (WGS) entry which is preliminary data.</text>
</comment>
<gene>
    <name evidence="3" type="ORF">FHX72_002786</name>
</gene>
<feature type="transmembrane region" description="Helical" evidence="1">
    <location>
        <begin position="67"/>
        <end position="100"/>
    </location>
</feature>